<evidence type="ECO:0000313" key="1">
    <source>
        <dbReference type="EMBL" id="GIY99844.1"/>
    </source>
</evidence>
<proteinExistence type="predicted"/>
<evidence type="ECO:0000313" key="2">
    <source>
        <dbReference type="Proteomes" id="UP001054945"/>
    </source>
</evidence>
<sequence length="85" mass="9431">MIFNFRASLSPLHYFPFEATTAQICFFPPNLSKRDESLSKPGAPLSPPPLIDFPFIVTSWGWQGGFSGGLSDRIYRSNTGDICES</sequence>
<accession>A0AAV4Y108</accession>
<dbReference type="Proteomes" id="UP001054945">
    <property type="component" value="Unassembled WGS sequence"/>
</dbReference>
<reference evidence="1 2" key="1">
    <citation type="submission" date="2021-06" db="EMBL/GenBank/DDBJ databases">
        <title>Caerostris extrusa draft genome.</title>
        <authorList>
            <person name="Kono N."/>
            <person name="Arakawa K."/>
        </authorList>
    </citation>
    <scope>NUCLEOTIDE SEQUENCE [LARGE SCALE GENOMIC DNA]</scope>
</reference>
<dbReference type="AlphaFoldDB" id="A0AAV4Y108"/>
<protein>
    <submittedName>
        <fullName evidence="1">Uncharacterized protein</fullName>
    </submittedName>
</protein>
<comment type="caution">
    <text evidence="1">The sequence shown here is derived from an EMBL/GenBank/DDBJ whole genome shotgun (WGS) entry which is preliminary data.</text>
</comment>
<keyword evidence="2" id="KW-1185">Reference proteome</keyword>
<gene>
    <name evidence="1" type="ORF">CEXT_684521</name>
</gene>
<organism evidence="1 2">
    <name type="scientific">Caerostris extrusa</name>
    <name type="common">Bark spider</name>
    <name type="synonym">Caerostris bankana</name>
    <dbReference type="NCBI Taxonomy" id="172846"/>
    <lineage>
        <taxon>Eukaryota</taxon>
        <taxon>Metazoa</taxon>
        <taxon>Ecdysozoa</taxon>
        <taxon>Arthropoda</taxon>
        <taxon>Chelicerata</taxon>
        <taxon>Arachnida</taxon>
        <taxon>Araneae</taxon>
        <taxon>Araneomorphae</taxon>
        <taxon>Entelegynae</taxon>
        <taxon>Araneoidea</taxon>
        <taxon>Araneidae</taxon>
        <taxon>Caerostris</taxon>
    </lineage>
</organism>
<name>A0AAV4Y108_CAEEX</name>
<dbReference type="EMBL" id="BPLR01018466">
    <property type="protein sequence ID" value="GIY99844.1"/>
    <property type="molecule type" value="Genomic_DNA"/>
</dbReference>